<feature type="compositionally biased region" description="Basic residues" evidence="1">
    <location>
        <begin position="524"/>
        <end position="537"/>
    </location>
</feature>
<dbReference type="AlphaFoldDB" id="A0A9P5TIW4"/>
<feature type="region of interest" description="Disordered" evidence="1">
    <location>
        <begin position="171"/>
        <end position="190"/>
    </location>
</feature>
<feature type="region of interest" description="Disordered" evidence="1">
    <location>
        <begin position="463"/>
        <end position="537"/>
    </location>
</feature>
<feature type="compositionally biased region" description="Polar residues" evidence="1">
    <location>
        <begin position="414"/>
        <end position="430"/>
    </location>
</feature>
<name>A0A9P5TIW4_GYMJU</name>
<sequence>MNVERPRARVFKERTNTLVSTKSVGVVSSKPLMDVLAPPALERSAADKVTVKDEDKEPITVHHQASVEAYESRRSTRYLAAEQGLSQSFQHCQQEHSSQELQIDALRKVKSMLTNHATGSREQLSRLRKVLADRAMEPTLYQAAQRERWMEERKLVTAEELTKFLEQHISMLSSQPPRPPSPPATSAASPEANTVAFTPEANLVRFFKSTSRQRNFSRNRPRRRVTVALRPRSDKGLEIPRIHDHKHPIPLLLREPKPKQRALLFQTPEMSVVPKAQAQSVPVMASPILPTPSIQPPEPSPCPASPNAIIKPTTLAIIPESTPSLQPLTPSFAYSSNGIATIWRPSQRSAEEILADLDVVVDIPDYVSDLLSGFDSISNATPCLLPPHDAPVPIASSSNISRALSSDNLRSTHRSTMFSPNVTQSHSTPSAHLPTPPSPLHKSPSRKRISALFSLPDALSSRRGINTECDSSPRPKRFSSAVFKESQRSRRPVSVSVSFADLPSVESESDESRQPEKDGDGKILKRLRRRMSALRRN</sequence>
<organism evidence="2 3">
    <name type="scientific">Gymnopilus junonius</name>
    <name type="common">Spectacular rustgill mushroom</name>
    <name type="synonym">Gymnopilus spectabilis subsp. junonius</name>
    <dbReference type="NCBI Taxonomy" id="109634"/>
    <lineage>
        <taxon>Eukaryota</taxon>
        <taxon>Fungi</taxon>
        <taxon>Dikarya</taxon>
        <taxon>Basidiomycota</taxon>
        <taxon>Agaricomycotina</taxon>
        <taxon>Agaricomycetes</taxon>
        <taxon>Agaricomycetidae</taxon>
        <taxon>Agaricales</taxon>
        <taxon>Agaricineae</taxon>
        <taxon>Hymenogastraceae</taxon>
        <taxon>Gymnopilus</taxon>
    </lineage>
</organism>
<accession>A0A9P5TIW4</accession>
<dbReference type="Proteomes" id="UP000724874">
    <property type="component" value="Unassembled WGS sequence"/>
</dbReference>
<proteinExistence type="predicted"/>
<protein>
    <submittedName>
        <fullName evidence="2">Uncharacterized protein</fullName>
    </submittedName>
</protein>
<feature type="region of interest" description="Disordered" evidence="1">
    <location>
        <begin position="412"/>
        <end position="446"/>
    </location>
</feature>
<feature type="compositionally biased region" description="Basic and acidic residues" evidence="1">
    <location>
        <begin position="510"/>
        <end position="523"/>
    </location>
</feature>
<dbReference type="OrthoDB" id="3254613at2759"/>
<reference evidence="2" key="1">
    <citation type="submission" date="2020-11" db="EMBL/GenBank/DDBJ databases">
        <authorList>
            <consortium name="DOE Joint Genome Institute"/>
            <person name="Ahrendt S."/>
            <person name="Riley R."/>
            <person name="Andreopoulos W."/>
            <person name="LaButti K."/>
            <person name="Pangilinan J."/>
            <person name="Ruiz-duenas F.J."/>
            <person name="Barrasa J.M."/>
            <person name="Sanchez-Garcia M."/>
            <person name="Camarero S."/>
            <person name="Miyauchi S."/>
            <person name="Serrano A."/>
            <person name="Linde D."/>
            <person name="Babiker R."/>
            <person name="Drula E."/>
            <person name="Ayuso-Fernandez I."/>
            <person name="Pacheco R."/>
            <person name="Padilla G."/>
            <person name="Ferreira P."/>
            <person name="Barriuso J."/>
            <person name="Kellner H."/>
            <person name="Castanera R."/>
            <person name="Alfaro M."/>
            <person name="Ramirez L."/>
            <person name="Pisabarro A.G."/>
            <person name="Kuo A."/>
            <person name="Tritt A."/>
            <person name="Lipzen A."/>
            <person name="He G."/>
            <person name="Yan M."/>
            <person name="Ng V."/>
            <person name="Cullen D."/>
            <person name="Martin F."/>
            <person name="Rosso M.-N."/>
            <person name="Henrissat B."/>
            <person name="Hibbett D."/>
            <person name="Martinez A.T."/>
            <person name="Grigoriev I.V."/>
        </authorList>
    </citation>
    <scope>NUCLEOTIDE SEQUENCE</scope>
    <source>
        <strain evidence="2">AH 44721</strain>
    </source>
</reference>
<evidence type="ECO:0000313" key="2">
    <source>
        <dbReference type="EMBL" id="KAF8886085.1"/>
    </source>
</evidence>
<evidence type="ECO:0000256" key="1">
    <source>
        <dbReference type="SAM" id="MobiDB-lite"/>
    </source>
</evidence>
<dbReference type="EMBL" id="JADNYJ010000098">
    <property type="protein sequence ID" value="KAF8886085.1"/>
    <property type="molecule type" value="Genomic_DNA"/>
</dbReference>
<keyword evidence="3" id="KW-1185">Reference proteome</keyword>
<evidence type="ECO:0000313" key="3">
    <source>
        <dbReference type="Proteomes" id="UP000724874"/>
    </source>
</evidence>
<comment type="caution">
    <text evidence="2">The sequence shown here is derived from an EMBL/GenBank/DDBJ whole genome shotgun (WGS) entry which is preliminary data.</text>
</comment>
<gene>
    <name evidence="2" type="ORF">CPB84DRAFT_1750042</name>
</gene>